<dbReference type="InterPro" id="IPR000719">
    <property type="entry name" value="Prot_kinase_dom"/>
</dbReference>
<evidence type="ECO:0000313" key="10">
    <source>
        <dbReference type="Proteomes" id="UP000695022"/>
    </source>
</evidence>
<evidence type="ECO:0000256" key="1">
    <source>
        <dbReference type="ARBA" id="ARBA00022527"/>
    </source>
</evidence>
<keyword evidence="4 8" id="KW-0547">Nucleotide-binding</keyword>
<dbReference type="Pfam" id="PF19039">
    <property type="entry name" value="ASK_PH"/>
    <property type="match status" value="1"/>
</dbReference>
<dbReference type="GeneID" id="106817818"/>
<feature type="domain" description="Protein kinase" evidence="9">
    <location>
        <begin position="238"/>
        <end position="544"/>
    </location>
</feature>
<dbReference type="Pfam" id="PF00069">
    <property type="entry name" value="Pkinase"/>
    <property type="match status" value="1"/>
</dbReference>
<dbReference type="InterPro" id="IPR025136">
    <property type="entry name" value="MAP3K_TRAF-bd"/>
</dbReference>
<keyword evidence="5" id="KW-0418">Kinase</keyword>
<protein>
    <submittedName>
        <fullName evidence="11">Mitogen-activated protein kinase kinase kinase 5-like</fullName>
    </submittedName>
</protein>
<evidence type="ECO:0000256" key="7">
    <source>
        <dbReference type="ARBA" id="ARBA00023054"/>
    </source>
</evidence>
<keyword evidence="3" id="KW-0479">Metal-binding</keyword>
<keyword evidence="2" id="KW-0808">Transferase</keyword>
<dbReference type="Proteomes" id="UP000695022">
    <property type="component" value="Unplaced"/>
</dbReference>
<keyword evidence="10" id="KW-1185">Reference proteome</keyword>
<evidence type="ECO:0000259" key="9">
    <source>
        <dbReference type="PROSITE" id="PS50011"/>
    </source>
</evidence>
<proteinExistence type="predicted"/>
<dbReference type="InterPro" id="IPR046872">
    <property type="entry name" value="DRHyd-ASK"/>
</dbReference>
<reference evidence="11" key="1">
    <citation type="submission" date="2025-08" db="UniProtKB">
        <authorList>
            <consortium name="RefSeq"/>
        </authorList>
    </citation>
    <scope>IDENTIFICATION</scope>
</reference>
<dbReference type="SUPFAM" id="SSF56112">
    <property type="entry name" value="Protein kinase-like (PK-like)"/>
    <property type="match status" value="1"/>
</dbReference>
<evidence type="ECO:0000256" key="6">
    <source>
        <dbReference type="ARBA" id="ARBA00022840"/>
    </source>
</evidence>
<sequence length="544" mass="61100">MEVVCVIDQVVTEGIRARRLALDAIQRACTSVGATLHQVAFEKLDFGETNVLDLFYNTDMCIVDTSVMLQQSALIYQLGVRESFGNKDNILIYNMHDEQPHDVSTTMPFKMTFSGYKFIPYTISKDGTTAVYERTGIPNVSAAPAAAVDAPAEATPLQCKIRKILKDVQIDAGFVTTGHRFVSAGLILNSLIGRKGSLSSLKDYWDVATFFEISVLAEDYSKAAQAAECMYKLTPPNWYLKSTIGNISLINTFRKKAQPTEQEVPRDEEIFLFWMEFLMEATKTECTDVRFPVLILEPTKEYMPSYVTVNLEAGIWNQESSVRLWHVAPPCPNKGMHEWVFLVESIKSVSLYRRDDRCVYLYVQQNSDDFQLFFPSEVQRKRFYDLMLELTADNENCITDLDSDLYSGPITYEYEQDESGRKTVLGKGTYGVVYAARDLMTQVKIAIKEVPEKNMSGVLKIVDFGTSKRLTGMNPCTETFTGTLQYMAPEVIDKGQRGYGAAADIWSLGCTVVEMATGKPPFIEANNENCITDLDSDLYSGPIT</sequence>
<dbReference type="Gene3D" id="1.10.510.10">
    <property type="entry name" value="Transferase(Phosphotransferase) domain 1"/>
    <property type="match status" value="1"/>
</dbReference>
<evidence type="ECO:0000313" key="11">
    <source>
        <dbReference type="RefSeq" id="XP_014678005.1"/>
    </source>
</evidence>
<keyword evidence="6 8" id="KW-0067">ATP-binding</keyword>
<dbReference type="PROSITE" id="PS50011">
    <property type="entry name" value="PROTEIN_KINASE_DOM"/>
    <property type="match status" value="1"/>
</dbReference>
<organism evidence="10 11">
    <name type="scientific">Priapulus caudatus</name>
    <name type="common">Priapulid worm</name>
    <dbReference type="NCBI Taxonomy" id="37621"/>
    <lineage>
        <taxon>Eukaryota</taxon>
        <taxon>Metazoa</taxon>
        <taxon>Ecdysozoa</taxon>
        <taxon>Scalidophora</taxon>
        <taxon>Priapulida</taxon>
        <taxon>Priapulimorpha</taxon>
        <taxon>Priapulimorphida</taxon>
        <taxon>Priapulidae</taxon>
        <taxon>Priapulus</taxon>
    </lineage>
</organism>
<dbReference type="PANTHER" id="PTHR11584:SF394">
    <property type="entry name" value="APOPTOTIC SIGNAL-REGULATING KINASE 1, ISOFORM C"/>
    <property type="match status" value="1"/>
</dbReference>
<keyword evidence="1" id="KW-0723">Serine/threonine-protein kinase</keyword>
<dbReference type="PANTHER" id="PTHR11584">
    <property type="entry name" value="SERINE/THREONINE PROTEIN KINASE"/>
    <property type="match status" value="1"/>
</dbReference>
<dbReference type="PROSITE" id="PS00107">
    <property type="entry name" value="PROTEIN_KINASE_ATP"/>
    <property type="match status" value="1"/>
</dbReference>
<name>A0ABM1F0N4_PRICU</name>
<dbReference type="SMART" id="SM00220">
    <property type="entry name" value="S_TKc"/>
    <property type="match status" value="1"/>
</dbReference>
<evidence type="ECO:0000256" key="5">
    <source>
        <dbReference type="ARBA" id="ARBA00022777"/>
    </source>
</evidence>
<dbReference type="InterPro" id="IPR011009">
    <property type="entry name" value="Kinase-like_dom_sf"/>
</dbReference>
<evidence type="ECO:0000256" key="4">
    <source>
        <dbReference type="ARBA" id="ARBA00022741"/>
    </source>
</evidence>
<dbReference type="Gene3D" id="3.30.200.20">
    <property type="entry name" value="Phosphorylase Kinase, domain 1"/>
    <property type="match status" value="1"/>
</dbReference>
<dbReference type="Pfam" id="PF20309">
    <property type="entry name" value="DRHyd-ASK"/>
    <property type="match status" value="1"/>
</dbReference>
<dbReference type="RefSeq" id="XP_014678005.1">
    <property type="nucleotide sequence ID" value="XM_014822519.1"/>
</dbReference>
<accession>A0ABM1F0N4</accession>
<dbReference type="InterPro" id="IPR017441">
    <property type="entry name" value="Protein_kinase_ATP_BS"/>
</dbReference>
<keyword evidence="7" id="KW-0175">Coiled coil</keyword>
<evidence type="ECO:0000256" key="2">
    <source>
        <dbReference type="ARBA" id="ARBA00022679"/>
    </source>
</evidence>
<feature type="binding site" evidence="8">
    <location>
        <position position="448"/>
    </location>
    <ligand>
        <name>ATP</name>
        <dbReference type="ChEBI" id="CHEBI:30616"/>
    </ligand>
</feature>
<evidence type="ECO:0000256" key="3">
    <source>
        <dbReference type="ARBA" id="ARBA00022723"/>
    </source>
</evidence>
<dbReference type="Pfam" id="PF13281">
    <property type="entry name" value="MAP3K_TRAF_bd"/>
    <property type="match status" value="2"/>
</dbReference>
<evidence type="ECO:0000256" key="8">
    <source>
        <dbReference type="PROSITE-ProRule" id="PRU10141"/>
    </source>
</evidence>
<dbReference type="InterPro" id="IPR043969">
    <property type="entry name" value="MAP3K_PH"/>
</dbReference>
<gene>
    <name evidence="11" type="primary">LOC106817818</name>
</gene>
<feature type="non-terminal residue" evidence="11">
    <location>
        <position position="544"/>
    </location>
</feature>